<comment type="caution">
    <text evidence="4">The sequence shown here is derived from an EMBL/GenBank/DDBJ whole genome shotgun (WGS) entry which is preliminary data.</text>
</comment>
<feature type="domain" description="Inositol polyphosphate-related phosphatase" evidence="3">
    <location>
        <begin position="98"/>
        <end position="438"/>
    </location>
</feature>
<dbReference type="AlphaFoldDB" id="A0A5A7RER0"/>
<evidence type="ECO:0000313" key="4">
    <source>
        <dbReference type="EMBL" id="GER55374.1"/>
    </source>
</evidence>
<dbReference type="SUPFAM" id="SSF56219">
    <property type="entry name" value="DNase I-like"/>
    <property type="match status" value="1"/>
</dbReference>
<evidence type="ECO:0000256" key="2">
    <source>
        <dbReference type="ARBA" id="ARBA00022801"/>
    </source>
</evidence>
<dbReference type="GO" id="GO:0046856">
    <property type="term" value="P:phosphatidylinositol dephosphorylation"/>
    <property type="evidence" value="ECO:0007669"/>
    <property type="project" value="InterPro"/>
</dbReference>
<reference evidence="5" key="1">
    <citation type="journal article" date="2019" name="Curr. Biol.">
        <title>Genome Sequence of Striga asiatica Provides Insight into the Evolution of Plant Parasitism.</title>
        <authorList>
            <person name="Yoshida S."/>
            <person name="Kim S."/>
            <person name="Wafula E.K."/>
            <person name="Tanskanen J."/>
            <person name="Kim Y.M."/>
            <person name="Honaas L."/>
            <person name="Yang Z."/>
            <person name="Spallek T."/>
            <person name="Conn C.E."/>
            <person name="Ichihashi Y."/>
            <person name="Cheong K."/>
            <person name="Cui S."/>
            <person name="Der J.P."/>
            <person name="Gundlach H."/>
            <person name="Jiao Y."/>
            <person name="Hori C."/>
            <person name="Ishida J.K."/>
            <person name="Kasahara H."/>
            <person name="Kiba T."/>
            <person name="Kim M.S."/>
            <person name="Koo N."/>
            <person name="Laohavisit A."/>
            <person name="Lee Y.H."/>
            <person name="Lumba S."/>
            <person name="McCourt P."/>
            <person name="Mortimer J.C."/>
            <person name="Mutuku J.M."/>
            <person name="Nomura T."/>
            <person name="Sasaki-Sekimoto Y."/>
            <person name="Seto Y."/>
            <person name="Wang Y."/>
            <person name="Wakatake T."/>
            <person name="Sakakibara H."/>
            <person name="Demura T."/>
            <person name="Yamaguchi S."/>
            <person name="Yoneyama K."/>
            <person name="Manabe R.I."/>
            <person name="Nelson D.C."/>
            <person name="Schulman A.H."/>
            <person name="Timko M.P."/>
            <person name="dePamphilis C.W."/>
            <person name="Choi D."/>
            <person name="Shirasu K."/>
        </authorList>
    </citation>
    <scope>NUCLEOTIDE SEQUENCE [LARGE SCALE GENOMIC DNA]</scope>
    <source>
        <strain evidence="5">cv. UVA1</strain>
    </source>
</reference>
<sequence length="467" mass="53541">MYEVVETMRDGNSKKSKLSWPKTIVKKWFKIQSKDGDFCTDGNIYEGSDEECNNINHAQREACNNIKKSKKEKIRHRIRDHETQNNPKLDSSQTTEVQNYRIFVATWNVGGKSPPSHLKLEEWLHTSPPADIYVLGFQEIVPLNAGNVLCAEDNGPARKWQALVRKTLNTTFSENEFTSCHSSRSMSRMKDSRGIIITASSDGTIFGLGDDYYYNKCYSSDEEEEEEEVNFVGSDCNSPPPVSFGHSFSRYCLVTSKQMVGLFLMVWIRSDLRENVGDLSVSCVGRGLMGYLGNKGAISISMCLQKTSFCFVCSHLTSGEKEGDELRRNSDVMEILKKTRFPQVHDRLRIEQRHGRVFAGWSEGRIYFPPTYKYSNNSDRYAGENMHPREKRRTPAWCDRILWHGYGLRQLSYVRGESRFSDHRPVYGLFLAEVESTGLKSNYSSSRDEVEELLPSYSYGYGHLNFM</sequence>
<dbReference type="Gene3D" id="3.60.10.10">
    <property type="entry name" value="Endonuclease/exonuclease/phosphatase"/>
    <property type="match status" value="2"/>
</dbReference>
<dbReference type="SMART" id="SM00128">
    <property type="entry name" value="IPPc"/>
    <property type="match status" value="1"/>
</dbReference>
<evidence type="ECO:0000259" key="3">
    <source>
        <dbReference type="SMART" id="SM00128"/>
    </source>
</evidence>
<dbReference type="InterPro" id="IPR000300">
    <property type="entry name" value="IPPc"/>
</dbReference>
<dbReference type="InterPro" id="IPR036691">
    <property type="entry name" value="Endo/exonu/phosph_ase_sf"/>
</dbReference>
<protein>
    <submittedName>
        <fullName evidence="4">Type I inositol-1,5-trisphosphate 5-phosphatase</fullName>
    </submittedName>
</protein>
<proteinExistence type="inferred from homology"/>
<dbReference type="InterPro" id="IPR045849">
    <property type="entry name" value="IP5P_plant"/>
</dbReference>
<keyword evidence="2" id="KW-0378">Hydrolase</keyword>
<accession>A0A5A7RER0</accession>
<dbReference type="EMBL" id="BKCP01011737">
    <property type="protein sequence ID" value="GER55374.1"/>
    <property type="molecule type" value="Genomic_DNA"/>
</dbReference>
<dbReference type="OrthoDB" id="62798at2759"/>
<dbReference type="GO" id="GO:0004445">
    <property type="term" value="F:inositol-polyphosphate 5-phosphatase activity"/>
    <property type="evidence" value="ECO:0007669"/>
    <property type="project" value="InterPro"/>
</dbReference>
<comment type="similarity">
    <text evidence="1">Belongs to the inositol polyphosphate 5-phosphatase family.</text>
</comment>
<dbReference type="GO" id="GO:0004439">
    <property type="term" value="F:phosphatidylinositol-4,5-bisphosphate 5-phosphatase activity"/>
    <property type="evidence" value="ECO:0007669"/>
    <property type="project" value="TreeGrafter"/>
</dbReference>
<evidence type="ECO:0000313" key="5">
    <source>
        <dbReference type="Proteomes" id="UP000325081"/>
    </source>
</evidence>
<dbReference type="GO" id="GO:0034485">
    <property type="term" value="F:phosphatidylinositol-3,4,5-trisphosphate 5-phosphatase activity"/>
    <property type="evidence" value="ECO:0007669"/>
    <property type="project" value="TreeGrafter"/>
</dbReference>
<gene>
    <name evidence="4" type="ORF">STAS_33031</name>
</gene>
<dbReference type="Pfam" id="PF22669">
    <property type="entry name" value="Exo_endo_phos2"/>
    <property type="match status" value="3"/>
</dbReference>
<organism evidence="4 5">
    <name type="scientific">Striga asiatica</name>
    <name type="common">Asiatic witchweed</name>
    <name type="synonym">Buchnera asiatica</name>
    <dbReference type="NCBI Taxonomy" id="4170"/>
    <lineage>
        <taxon>Eukaryota</taxon>
        <taxon>Viridiplantae</taxon>
        <taxon>Streptophyta</taxon>
        <taxon>Embryophyta</taxon>
        <taxon>Tracheophyta</taxon>
        <taxon>Spermatophyta</taxon>
        <taxon>Magnoliopsida</taxon>
        <taxon>eudicotyledons</taxon>
        <taxon>Gunneridae</taxon>
        <taxon>Pentapetalae</taxon>
        <taxon>asterids</taxon>
        <taxon>lamiids</taxon>
        <taxon>Lamiales</taxon>
        <taxon>Orobanchaceae</taxon>
        <taxon>Buchnereae</taxon>
        <taxon>Striga</taxon>
    </lineage>
</organism>
<keyword evidence="5" id="KW-1185">Reference proteome</keyword>
<name>A0A5A7RER0_STRAF</name>
<dbReference type="PANTHER" id="PTHR45666:SF22">
    <property type="entry name" value="TYPE I INOSITOL POLYPHOSPHATE 5-PHOSPHATASE 4"/>
    <property type="match status" value="1"/>
</dbReference>
<dbReference type="PANTHER" id="PTHR45666">
    <property type="entry name" value="TYPE IV INOSITOL POLYPHOSPHATE 5-PHOSPHATASE 9"/>
    <property type="match status" value="1"/>
</dbReference>
<dbReference type="Proteomes" id="UP000325081">
    <property type="component" value="Unassembled WGS sequence"/>
</dbReference>
<evidence type="ECO:0000256" key="1">
    <source>
        <dbReference type="ARBA" id="ARBA00010768"/>
    </source>
</evidence>